<gene>
    <name evidence="3" type="ORF">DNX69_17830</name>
</gene>
<proteinExistence type="predicted"/>
<sequence length="239" mass="26413">MAEAAKNTVTLNIIQVGLGLLTLVGLFYTIRYTRITADAAVAGTKVAERALTQLEAPFLAVHFVEQGINAKTVHGIVFDDLKYCIRNYGRTPAHIVELDDFVTCLEIGAQPGPMNPDRRGRPMPYGVIAPPDADTQEFSTVTHVDLFGGESGRSIGDVVNVAFFQGFVRYRDIFDDRYIFGFCFVFDLKGNRWVLMGGDEHNYCKKDESPEPPNTAVPSGDPRSVRSSLNMAFLRSRNG</sequence>
<keyword evidence="2" id="KW-0472">Membrane</keyword>
<dbReference type="Proteomes" id="UP000248134">
    <property type="component" value="Unassembled WGS sequence"/>
</dbReference>
<evidence type="ECO:0000313" key="3">
    <source>
        <dbReference type="EMBL" id="PZA11167.1"/>
    </source>
</evidence>
<feature type="region of interest" description="Disordered" evidence="1">
    <location>
        <begin position="206"/>
        <end position="225"/>
    </location>
</feature>
<comment type="caution">
    <text evidence="3">The sequence shown here is derived from an EMBL/GenBank/DDBJ whole genome shotgun (WGS) entry which is preliminary data.</text>
</comment>
<reference evidence="3 4" key="1">
    <citation type="submission" date="2018-06" db="EMBL/GenBank/DDBJ databases">
        <title>Draft Whole-Genome Sequence of the purple photosynthetic bacterium Rhodospeudomonas palustris XCP.</title>
        <authorList>
            <person name="Rayyan A."/>
            <person name="Meyer T.E."/>
            <person name="Kyndt J.A."/>
        </authorList>
    </citation>
    <scope>NUCLEOTIDE SEQUENCE [LARGE SCALE GENOMIC DNA]</scope>
    <source>
        <strain evidence="3 4">XCP</strain>
    </source>
</reference>
<keyword evidence="2" id="KW-0812">Transmembrane</keyword>
<feature type="transmembrane region" description="Helical" evidence="2">
    <location>
        <begin position="12"/>
        <end position="30"/>
    </location>
</feature>
<protein>
    <submittedName>
        <fullName evidence="3">Uncharacterized protein</fullName>
    </submittedName>
</protein>
<evidence type="ECO:0000256" key="1">
    <source>
        <dbReference type="SAM" id="MobiDB-lite"/>
    </source>
</evidence>
<evidence type="ECO:0000256" key="2">
    <source>
        <dbReference type="SAM" id="Phobius"/>
    </source>
</evidence>
<dbReference type="EMBL" id="QKQS01000023">
    <property type="protein sequence ID" value="PZA11167.1"/>
    <property type="molecule type" value="Genomic_DNA"/>
</dbReference>
<keyword evidence="2" id="KW-1133">Transmembrane helix</keyword>
<evidence type="ECO:0000313" key="4">
    <source>
        <dbReference type="Proteomes" id="UP000248134"/>
    </source>
</evidence>
<accession>A0A323UFZ8</accession>
<dbReference type="AlphaFoldDB" id="A0A323UFZ8"/>
<name>A0A323UFZ8_RHOPL</name>
<organism evidence="3 4">
    <name type="scientific">Rhodopseudomonas palustris</name>
    <dbReference type="NCBI Taxonomy" id="1076"/>
    <lineage>
        <taxon>Bacteria</taxon>
        <taxon>Pseudomonadati</taxon>
        <taxon>Pseudomonadota</taxon>
        <taxon>Alphaproteobacteria</taxon>
        <taxon>Hyphomicrobiales</taxon>
        <taxon>Nitrobacteraceae</taxon>
        <taxon>Rhodopseudomonas</taxon>
    </lineage>
</organism>